<evidence type="ECO:0000313" key="2">
    <source>
        <dbReference type="Proteomes" id="UP000092460"/>
    </source>
</evidence>
<keyword evidence="2" id="KW-1185">Reference proteome</keyword>
<protein>
    <submittedName>
        <fullName evidence="1">Uncharacterized protein</fullName>
    </submittedName>
</protein>
<dbReference type="EMBL" id="JXJN01006430">
    <property type="status" value="NOT_ANNOTATED_CDS"/>
    <property type="molecule type" value="Genomic_DNA"/>
</dbReference>
<reference evidence="1" key="2">
    <citation type="submission" date="2020-05" db="UniProtKB">
        <authorList>
            <consortium name="EnsemblMetazoa"/>
        </authorList>
    </citation>
    <scope>IDENTIFICATION</scope>
    <source>
        <strain evidence="1">IAEA</strain>
    </source>
</reference>
<name>A0A1B0AZR1_9MUSC</name>
<dbReference type="Proteomes" id="UP000092460">
    <property type="component" value="Unassembled WGS sequence"/>
</dbReference>
<accession>A0A1B0AZR1</accession>
<dbReference type="AlphaFoldDB" id="A0A1B0AZR1"/>
<sequence length="93" mass="10509">KLNINLASRSKVTTKFVSFWKSYATLDSVIKVLVDNHTHIHTHLMLHHFESHFVISTNFLVRGQSAKLDAGNGLRVSNPTILAWKVGQQEVDN</sequence>
<reference evidence="2" key="1">
    <citation type="submission" date="2015-01" db="EMBL/GenBank/DDBJ databases">
        <authorList>
            <person name="Aksoy S."/>
            <person name="Warren W."/>
            <person name="Wilson R.K."/>
        </authorList>
    </citation>
    <scope>NUCLEOTIDE SEQUENCE [LARGE SCALE GENOMIC DNA]</scope>
    <source>
        <strain evidence="2">IAEA</strain>
    </source>
</reference>
<dbReference type="VEuPathDB" id="VectorBase:GPPI014067"/>
<proteinExistence type="predicted"/>
<evidence type="ECO:0000313" key="1">
    <source>
        <dbReference type="EnsemblMetazoa" id="GPPI014067-PA"/>
    </source>
</evidence>
<organism evidence="1 2">
    <name type="scientific">Glossina palpalis gambiensis</name>
    <dbReference type="NCBI Taxonomy" id="67801"/>
    <lineage>
        <taxon>Eukaryota</taxon>
        <taxon>Metazoa</taxon>
        <taxon>Ecdysozoa</taxon>
        <taxon>Arthropoda</taxon>
        <taxon>Hexapoda</taxon>
        <taxon>Insecta</taxon>
        <taxon>Pterygota</taxon>
        <taxon>Neoptera</taxon>
        <taxon>Endopterygota</taxon>
        <taxon>Diptera</taxon>
        <taxon>Brachycera</taxon>
        <taxon>Muscomorpha</taxon>
        <taxon>Hippoboscoidea</taxon>
        <taxon>Glossinidae</taxon>
        <taxon>Glossina</taxon>
    </lineage>
</organism>
<dbReference type="EnsemblMetazoa" id="GPPI014067-RA">
    <property type="protein sequence ID" value="GPPI014067-PA"/>
    <property type="gene ID" value="GPPI014067"/>
</dbReference>